<sequence>MSFEEHPRTKLINATTAVPKNYQHVLAFLFAVKELNDNPNILPNVSLGFHICDSYYNAKMTYMNTLNLLFNVKKIIPNYNCELKRNVMAVIGGLDSETSLHIANFLNIYKIPQITYSFFAPLMNDNVEFPFIYQMVPREADQYRGLVQLFLHFQWTWVGIIAIEDEKGERFVQTFLPLLLKNGICAAFIDWLPALKSTADMIDLFYLSRSRENMTLFLTNINVQVYTVHADTLTALLLKWFLYLTQMEDLTEMVMGKVWVMTMQWEFSFHLYYRNLDIDFFHGALSFTVNSCEVLEFENFLHDLNFQWPKGDGFIRVFWTQAFGCLLPDTELDMFKAERCTGEEKLESLPGTFFEMSMTAQSYSIYNAVHALGKALHAMNSARQNYKSVVACGGSLEPHYQQPWQLQPFLRSISFNNSAGDTIYFNKKGELATGFDIINWVTFPNKSFIRVKVGKMDPQAPPGTEFTINEKRITWPKKFNQIWTIVSHVQDTSIQTGTEISAFLKF</sequence>
<keyword evidence="3" id="KW-1133">Transmembrane helix</keyword>
<dbReference type="PANTHER" id="PTHR24061:SF599">
    <property type="entry name" value="G-PROTEIN COUPLED RECEPTORS FAMILY 3 PROFILE DOMAIN-CONTAINING PROTEIN"/>
    <property type="match status" value="1"/>
</dbReference>
<dbReference type="Proteomes" id="UP000826234">
    <property type="component" value="Unassembled WGS sequence"/>
</dbReference>
<dbReference type="InterPro" id="IPR028082">
    <property type="entry name" value="Peripla_BP_I"/>
</dbReference>
<dbReference type="PANTHER" id="PTHR24061">
    <property type="entry name" value="CALCIUM-SENSING RECEPTOR-RELATED"/>
    <property type="match status" value="1"/>
</dbReference>
<keyword evidence="2" id="KW-0812">Transmembrane</keyword>
<dbReference type="Gene3D" id="3.40.50.2300">
    <property type="match status" value="2"/>
</dbReference>
<evidence type="ECO:0000256" key="1">
    <source>
        <dbReference type="ARBA" id="ARBA00004141"/>
    </source>
</evidence>
<dbReference type="InterPro" id="IPR000068">
    <property type="entry name" value="GPCR_3_Ca_sens_rcpt-rel"/>
</dbReference>
<keyword evidence="6" id="KW-0325">Glycoprotein</keyword>
<evidence type="ECO:0000256" key="6">
    <source>
        <dbReference type="ARBA" id="ARBA00023180"/>
    </source>
</evidence>
<dbReference type="Pfam" id="PF01094">
    <property type="entry name" value="ANF_receptor"/>
    <property type="match status" value="1"/>
</dbReference>
<reference evidence="8 9" key="1">
    <citation type="journal article" date="2022" name="Gigascience">
        <title>A chromosome-level genome assembly and annotation of the desert horned lizard, Phrynosoma platyrhinos, provides insight into chromosomal rearrangements among reptiles.</title>
        <authorList>
            <person name="Koochekian N."/>
            <person name="Ascanio A."/>
            <person name="Farleigh K."/>
            <person name="Card D.C."/>
            <person name="Schield D.R."/>
            <person name="Castoe T.A."/>
            <person name="Jezkova T."/>
        </authorList>
    </citation>
    <scope>NUCLEOTIDE SEQUENCE [LARGE SCALE GENOMIC DNA]</scope>
    <source>
        <strain evidence="8">NK-2021</strain>
    </source>
</reference>
<dbReference type="InterPro" id="IPR000337">
    <property type="entry name" value="GPCR_3"/>
</dbReference>
<dbReference type="EMBL" id="JAIPUX010000521">
    <property type="protein sequence ID" value="KAH0626631.1"/>
    <property type="molecule type" value="Genomic_DNA"/>
</dbReference>
<evidence type="ECO:0000256" key="3">
    <source>
        <dbReference type="ARBA" id="ARBA00022989"/>
    </source>
</evidence>
<evidence type="ECO:0000256" key="5">
    <source>
        <dbReference type="ARBA" id="ARBA00023170"/>
    </source>
</evidence>
<evidence type="ECO:0000259" key="7">
    <source>
        <dbReference type="Pfam" id="PF01094"/>
    </source>
</evidence>
<keyword evidence="5" id="KW-0675">Receptor</keyword>
<protein>
    <recommendedName>
        <fullName evidence="7">Receptor ligand binding region domain-containing protein</fullName>
    </recommendedName>
</protein>
<accession>A0ABQ7TB20</accession>
<evidence type="ECO:0000313" key="8">
    <source>
        <dbReference type="EMBL" id="KAH0626631.1"/>
    </source>
</evidence>
<feature type="domain" description="Receptor ligand binding region" evidence="7">
    <location>
        <begin position="26"/>
        <end position="441"/>
    </location>
</feature>
<gene>
    <name evidence="8" type="ORF">JD844_001719</name>
</gene>
<keyword evidence="4" id="KW-0472">Membrane</keyword>
<evidence type="ECO:0000313" key="9">
    <source>
        <dbReference type="Proteomes" id="UP000826234"/>
    </source>
</evidence>
<evidence type="ECO:0000256" key="4">
    <source>
        <dbReference type="ARBA" id="ARBA00023136"/>
    </source>
</evidence>
<dbReference type="InterPro" id="IPR001828">
    <property type="entry name" value="ANF_lig-bd_rcpt"/>
</dbReference>
<dbReference type="SUPFAM" id="SSF53822">
    <property type="entry name" value="Periplasmic binding protein-like I"/>
    <property type="match status" value="1"/>
</dbReference>
<proteinExistence type="predicted"/>
<comment type="caution">
    <text evidence="8">The sequence shown here is derived from an EMBL/GenBank/DDBJ whole genome shotgun (WGS) entry which is preliminary data.</text>
</comment>
<name>A0ABQ7TB20_PHRPL</name>
<comment type="subcellular location">
    <subcellularLocation>
        <location evidence="1">Membrane</location>
        <topology evidence="1">Multi-pass membrane protein</topology>
    </subcellularLocation>
</comment>
<dbReference type="PRINTS" id="PR00248">
    <property type="entry name" value="GPCRMGR"/>
</dbReference>
<evidence type="ECO:0000256" key="2">
    <source>
        <dbReference type="ARBA" id="ARBA00022692"/>
    </source>
</evidence>
<organism evidence="8 9">
    <name type="scientific">Phrynosoma platyrhinos</name>
    <name type="common">Desert horned lizard</name>
    <dbReference type="NCBI Taxonomy" id="52577"/>
    <lineage>
        <taxon>Eukaryota</taxon>
        <taxon>Metazoa</taxon>
        <taxon>Chordata</taxon>
        <taxon>Craniata</taxon>
        <taxon>Vertebrata</taxon>
        <taxon>Euteleostomi</taxon>
        <taxon>Lepidosauria</taxon>
        <taxon>Squamata</taxon>
        <taxon>Bifurcata</taxon>
        <taxon>Unidentata</taxon>
        <taxon>Episquamata</taxon>
        <taxon>Toxicofera</taxon>
        <taxon>Iguania</taxon>
        <taxon>Phrynosomatidae</taxon>
        <taxon>Phrynosomatinae</taxon>
        <taxon>Phrynosoma</taxon>
    </lineage>
</organism>
<keyword evidence="9" id="KW-1185">Reference proteome</keyword>